<keyword evidence="1" id="KW-0547">Nucleotide-binding</keyword>
<dbReference type="PROSITE" id="PS51455">
    <property type="entry name" value="PIPK"/>
    <property type="match status" value="1"/>
</dbReference>
<dbReference type="Proteomes" id="UP000663828">
    <property type="component" value="Unassembled WGS sequence"/>
</dbReference>
<sequence>MASSRSEISEGLYNVDLWDKLDIHLGSYVKSPLQLRYVSSKTSVIGRALRHAVVDLLGNVINNTRQHVENETTVIGTEHRVCHSRCYTLKTRDDENPYAGADDSNDDDDELKVEISSLAPNVFFQLREDIGIPNDDFRRSFSDHHLKDFTNPGKSGSLMYKTFDDLFLLKTLRDYEARLLMQILSGYHFQLTSRPTIFNRYVGLYRLNIETSFSSIELYVTIMANAFTPSLKINEIFDLKGSKIKRRLAGDLSVEKLYKLKDMDFMDLYPAGIRIPTNVYEKLKLVVANDAKVLKKLNITDFSLVLGIRHIDMSETQMIERRPTSGVAALLRMSTSLALMPVTKPSSSSTSSKSTDSLAEQSVSYLKPLAMLDARIDTNLYYNNDSVAYASLPIPGIINRSNQRVYIYLAFVDMLQTFDNFKLIDQTFRRITDPNRHLEYSVIEPDDYEKRINQFLFEQVFIDARDDFPWAITDVSKPVAKINNTEACENRTFPEQHNFTRRRAHSTEQENSSSVLEFRL</sequence>
<dbReference type="InterPro" id="IPR027483">
    <property type="entry name" value="PInositol-4-P-4/5-kinase_C_sf"/>
</dbReference>
<dbReference type="GO" id="GO:0046854">
    <property type="term" value="P:phosphatidylinositol phosphate biosynthetic process"/>
    <property type="evidence" value="ECO:0007669"/>
    <property type="project" value="TreeGrafter"/>
</dbReference>
<dbReference type="SUPFAM" id="SSF56104">
    <property type="entry name" value="SAICAR synthase-like"/>
    <property type="match status" value="1"/>
</dbReference>
<evidence type="ECO:0000259" key="3">
    <source>
        <dbReference type="PROSITE" id="PS51455"/>
    </source>
</evidence>
<proteinExistence type="predicted"/>
<dbReference type="InterPro" id="IPR023610">
    <property type="entry name" value="PInositol-4/5-P-5/4-kinase"/>
</dbReference>
<dbReference type="Gene3D" id="3.30.800.10">
    <property type="entry name" value="Phosphatidylinositol Phosphate Kinase II Beta"/>
    <property type="match status" value="1"/>
</dbReference>
<dbReference type="AlphaFoldDB" id="A0A813VMC0"/>
<dbReference type="GO" id="GO:0005524">
    <property type="term" value="F:ATP binding"/>
    <property type="evidence" value="ECO:0007669"/>
    <property type="project" value="UniProtKB-UniRule"/>
</dbReference>
<evidence type="ECO:0000256" key="2">
    <source>
        <dbReference type="SAM" id="MobiDB-lite"/>
    </source>
</evidence>
<dbReference type="SMART" id="SM00330">
    <property type="entry name" value="PIPKc"/>
    <property type="match status" value="1"/>
</dbReference>
<organism evidence="4 5">
    <name type="scientific">Adineta ricciae</name>
    <name type="common">Rotifer</name>
    <dbReference type="NCBI Taxonomy" id="249248"/>
    <lineage>
        <taxon>Eukaryota</taxon>
        <taxon>Metazoa</taxon>
        <taxon>Spiralia</taxon>
        <taxon>Gnathifera</taxon>
        <taxon>Rotifera</taxon>
        <taxon>Eurotatoria</taxon>
        <taxon>Bdelloidea</taxon>
        <taxon>Adinetida</taxon>
        <taxon>Adinetidae</taxon>
        <taxon>Adineta</taxon>
    </lineage>
</organism>
<evidence type="ECO:0000256" key="1">
    <source>
        <dbReference type="PROSITE-ProRule" id="PRU00781"/>
    </source>
</evidence>
<evidence type="ECO:0000313" key="5">
    <source>
        <dbReference type="Proteomes" id="UP000663828"/>
    </source>
</evidence>
<keyword evidence="1" id="KW-0418">Kinase</keyword>
<dbReference type="InterPro" id="IPR027484">
    <property type="entry name" value="PInositol-4-P-5-kinase_N"/>
</dbReference>
<name>A0A813VMC0_ADIRI</name>
<keyword evidence="1" id="KW-0067">ATP-binding</keyword>
<dbReference type="EMBL" id="CAJNOR010000221">
    <property type="protein sequence ID" value="CAF0845358.1"/>
    <property type="molecule type" value="Genomic_DNA"/>
</dbReference>
<dbReference type="PANTHER" id="PTHR23086:SF8">
    <property type="entry name" value="PHOSPHATIDYLINOSITOL 5-PHOSPHATE 4-KINASE, ISOFORM A"/>
    <property type="match status" value="1"/>
</dbReference>
<dbReference type="GO" id="GO:0005886">
    <property type="term" value="C:plasma membrane"/>
    <property type="evidence" value="ECO:0007669"/>
    <property type="project" value="TreeGrafter"/>
</dbReference>
<evidence type="ECO:0000313" key="4">
    <source>
        <dbReference type="EMBL" id="CAF0845358.1"/>
    </source>
</evidence>
<keyword evidence="5" id="KW-1185">Reference proteome</keyword>
<feature type="region of interest" description="Disordered" evidence="2">
    <location>
        <begin position="493"/>
        <end position="520"/>
    </location>
</feature>
<feature type="compositionally biased region" description="Polar residues" evidence="2">
    <location>
        <begin position="509"/>
        <end position="520"/>
    </location>
</feature>
<reference evidence="4" key="1">
    <citation type="submission" date="2021-02" db="EMBL/GenBank/DDBJ databases">
        <authorList>
            <person name="Nowell W R."/>
        </authorList>
    </citation>
    <scope>NUCLEOTIDE SEQUENCE</scope>
</reference>
<dbReference type="Gene3D" id="3.30.810.10">
    <property type="entry name" value="2-Layer Sandwich"/>
    <property type="match status" value="1"/>
</dbReference>
<dbReference type="GO" id="GO:0016308">
    <property type="term" value="F:1-phosphatidylinositol-4-phosphate 5-kinase activity"/>
    <property type="evidence" value="ECO:0007669"/>
    <property type="project" value="TreeGrafter"/>
</dbReference>
<dbReference type="Pfam" id="PF01504">
    <property type="entry name" value="PIP5K"/>
    <property type="match status" value="1"/>
</dbReference>
<protein>
    <recommendedName>
        <fullName evidence="3">PIPK domain-containing protein</fullName>
    </recommendedName>
</protein>
<dbReference type="PANTHER" id="PTHR23086">
    <property type="entry name" value="PHOSPHATIDYLINOSITOL-4-PHOSPHATE 5-KINASE"/>
    <property type="match status" value="1"/>
</dbReference>
<feature type="domain" description="PIPK" evidence="3">
    <location>
        <begin position="49"/>
        <end position="460"/>
    </location>
</feature>
<gene>
    <name evidence="4" type="ORF">XAT740_LOCUS5194</name>
</gene>
<dbReference type="CDD" id="cd00139">
    <property type="entry name" value="PIPKc"/>
    <property type="match status" value="1"/>
</dbReference>
<keyword evidence="1" id="KW-0808">Transferase</keyword>
<accession>A0A813VMC0</accession>
<dbReference type="InterPro" id="IPR002498">
    <property type="entry name" value="PInositol-4-P-4/5-kinase_core"/>
</dbReference>
<comment type="caution">
    <text evidence="4">The sequence shown here is derived from an EMBL/GenBank/DDBJ whole genome shotgun (WGS) entry which is preliminary data.</text>
</comment>